<sequence length="115" mass="12807">MTVAQQSWQAVCTQSDLFEYSGVAIKVQGQSIALFYLPDHEPQIYAVDHYDPLCDANVIARGIVGTQQGELCVASPLYKQHYSLISGQCLEDADARLNVWPCRLESGEVWIQFAV</sequence>
<dbReference type="GO" id="GO:0008942">
    <property type="term" value="F:nitrite reductase [NAD(P)H] activity"/>
    <property type="evidence" value="ECO:0007669"/>
    <property type="project" value="InterPro"/>
</dbReference>
<evidence type="ECO:0000313" key="9">
    <source>
        <dbReference type="Proteomes" id="UP000005953"/>
    </source>
</evidence>
<name>A4BAX4_9GAMM</name>
<proteinExistence type="predicted"/>
<evidence type="ECO:0000256" key="4">
    <source>
        <dbReference type="ARBA" id="ARBA00023004"/>
    </source>
</evidence>
<dbReference type="AlphaFoldDB" id="A4BAX4"/>
<evidence type="ECO:0000256" key="6">
    <source>
        <dbReference type="ARBA" id="ARBA00023063"/>
    </source>
</evidence>
<keyword evidence="1" id="KW-0001">2Fe-2S</keyword>
<dbReference type="PROSITE" id="PS51300">
    <property type="entry name" value="NIRD"/>
    <property type="match status" value="1"/>
</dbReference>
<accession>A4BAX4</accession>
<dbReference type="GO" id="GO:0042128">
    <property type="term" value="P:nitrate assimilation"/>
    <property type="evidence" value="ECO:0007669"/>
    <property type="project" value="UniProtKB-KW"/>
</dbReference>
<dbReference type="CDD" id="cd03529">
    <property type="entry name" value="Rieske_NirD"/>
    <property type="match status" value="1"/>
</dbReference>
<dbReference type="PANTHER" id="PTHR40562">
    <property type="match status" value="1"/>
</dbReference>
<dbReference type="STRING" id="314283.MED297_11245"/>
<evidence type="ECO:0000256" key="3">
    <source>
        <dbReference type="ARBA" id="ARBA00023002"/>
    </source>
</evidence>
<dbReference type="RefSeq" id="WP_008041795.1">
    <property type="nucleotide sequence ID" value="NZ_CH724149.1"/>
</dbReference>
<dbReference type="EMBL" id="AAOE01000003">
    <property type="protein sequence ID" value="EAR10587.1"/>
    <property type="molecule type" value="Genomic_DNA"/>
</dbReference>
<gene>
    <name evidence="8" type="ORF">MED297_11245</name>
</gene>
<dbReference type="InterPro" id="IPR036922">
    <property type="entry name" value="Rieske_2Fe-2S_sf"/>
</dbReference>
<keyword evidence="2" id="KW-0479">Metal-binding</keyword>
<dbReference type="InterPro" id="IPR017881">
    <property type="entry name" value="NirD"/>
</dbReference>
<dbReference type="SUPFAM" id="SSF50022">
    <property type="entry name" value="ISP domain"/>
    <property type="match status" value="1"/>
</dbReference>
<dbReference type="OrthoDB" id="516687at2"/>
<keyword evidence="9" id="KW-1185">Reference proteome</keyword>
<evidence type="ECO:0000259" key="7">
    <source>
        <dbReference type="PROSITE" id="PS51296"/>
    </source>
</evidence>
<dbReference type="HOGENOM" id="CLU_055690_3_0_6"/>
<dbReference type="PANTHER" id="PTHR40562:SF1">
    <property type="entry name" value="NITRITE REDUCTASE (NADH) SMALL SUBUNIT"/>
    <property type="match status" value="1"/>
</dbReference>
<evidence type="ECO:0000313" key="8">
    <source>
        <dbReference type="EMBL" id="EAR10587.1"/>
    </source>
</evidence>
<evidence type="ECO:0000256" key="2">
    <source>
        <dbReference type="ARBA" id="ARBA00022723"/>
    </source>
</evidence>
<dbReference type="Proteomes" id="UP000005953">
    <property type="component" value="Unassembled WGS sequence"/>
</dbReference>
<protein>
    <submittedName>
        <fullName evidence="8">Nitrite reductase</fullName>
    </submittedName>
</protein>
<dbReference type="Pfam" id="PF13806">
    <property type="entry name" value="Rieske_2"/>
    <property type="match status" value="1"/>
</dbReference>
<keyword evidence="3" id="KW-0560">Oxidoreductase</keyword>
<comment type="caution">
    <text evidence="8">The sequence shown here is derived from an EMBL/GenBank/DDBJ whole genome shotgun (WGS) entry which is preliminary data.</text>
</comment>
<dbReference type="GO" id="GO:0046872">
    <property type="term" value="F:metal ion binding"/>
    <property type="evidence" value="ECO:0007669"/>
    <property type="project" value="UniProtKB-KW"/>
</dbReference>
<reference evidence="8 9" key="1">
    <citation type="submission" date="2006-02" db="EMBL/GenBank/DDBJ databases">
        <authorList>
            <person name="Pinhassi J."/>
            <person name="Pedros-Alio C."/>
            <person name="Ferriera S."/>
            <person name="Johnson J."/>
            <person name="Kravitz S."/>
            <person name="Halpern A."/>
            <person name="Remington K."/>
            <person name="Beeson K."/>
            <person name="Tran B."/>
            <person name="Rogers Y.-H."/>
            <person name="Friedman R."/>
            <person name="Venter J.C."/>
        </authorList>
    </citation>
    <scope>NUCLEOTIDE SEQUENCE [LARGE SCALE GENOMIC DNA]</scope>
    <source>
        <strain evidence="8 9">MED297</strain>
    </source>
</reference>
<dbReference type="InterPro" id="IPR017941">
    <property type="entry name" value="Rieske_2Fe-2S"/>
</dbReference>
<evidence type="ECO:0000256" key="1">
    <source>
        <dbReference type="ARBA" id="ARBA00022714"/>
    </source>
</evidence>
<feature type="domain" description="Rieske" evidence="7">
    <location>
        <begin position="9"/>
        <end position="111"/>
    </location>
</feature>
<evidence type="ECO:0000256" key="5">
    <source>
        <dbReference type="ARBA" id="ARBA00023014"/>
    </source>
</evidence>
<dbReference type="Gene3D" id="2.102.10.10">
    <property type="entry name" value="Rieske [2Fe-2S] iron-sulphur domain"/>
    <property type="match status" value="1"/>
</dbReference>
<keyword evidence="6" id="KW-0534">Nitrate assimilation</keyword>
<dbReference type="PROSITE" id="PS51296">
    <property type="entry name" value="RIESKE"/>
    <property type="match status" value="1"/>
</dbReference>
<dbReference type="InterPro" id="IPR012748">
    <property type="entry name" value="Rieske-like_NirD"/>
</dbReference>
<keyword evidence="5" id="KW-0411">Iron-sulfur</keyword>
<keyword evidence="4" id="KW-0408">Iron</keyword>
<organism evidence="8 9">
    <name type="scientific">Reinekea blandensis MED297</name>
    <dbReference type="NCBI Taxonomy" id="314283"/>
    <lineage>
        <taxon>Bacteria</taxon>
        <taxon>Pseudomonadati</taxon>
        <taxon>Pseudomonadota</taxon>
        <taxon>Gammaproteobacteria</taxon>
        <taxon>Oceanospirillales</taxon>
        <taxon>Saccharospirillaceae</taxon>
        <taxon>Reinekea</taxon>
    </lineage>
</organism>
<dbReference type="GO" id="GO:0051537">
    <property type="term" value="F:2 iron, 2 sulfur cluster binding"/>
    <property type="evidence" value="ECO:0007669"/>
    <property type="project" value="UniProtKB-KW"/>
</dbReference>
<dbReference type="NCBIfam" id="TIGR02378">
    <property type="entry name" value="nirD_assim_sml"/>
    <property type="match status" value="1"/>
</dbReference>